<evidence type="ECO:0000313" key="1">
    <source>
        <dbReference type="EMBL" id="EQB16934.1"/>
    </source>
</evidence>
<accession>T0J4Q0</accession>
<comment type="caution">
    <text evidence="1">The sequence shown here is derived from an EMBL/GenBank/DDBJ whole genome shotgun (WGS) entry which is preliminary data.</text>
</comment>
<dbReference type="RefSeq" id="WP_021224981.1">
    <property type="nucleotide sequence ID" value="NZ_ATDP01000073.1"/>
</dbReference>
<dbReference type="OrthoDB" id="7375815at2"/>
<dbReference type="eggNOG" id="ENOG5032X20">
    <property type="taxonomic scope" value="Bacteria"/>
</dbReference>
<dbReference type="PATRIC" id="fig|1331060.3.peg.1065"/>
<dbReference type="AlphaFoldDB" id="T0J4Q0"/>
<evidence type="ECO:0008006" key="3">
    <source>
        <dbReference type="Google" id="ProtNLM"/>
    </source>
</evidence>
<name>T0J4Q0_9SPHN</name>
<keyword evidence="2" id="KW-1185">Reference proteome</keyword>
<organism evidence="1 2">
    <name type="scientific">Sphingobium lactosutens DS20</name>
    <dbReference type="NCBI Taxonomy" id="1331060"/>
    <lineage>
        <taxon>Bacteria</taxon>
        <taxon>Pseudomonadati</taxon>
        <taxon>Pseudomonadota</taxon>
        <taxon>Alphaproteobacteria</taxon>
        <taxon>Sphingomonadales</taxon>
        <taxon>Sphingomonadaceae</taxon>
        <taxon>Sphingobium</taxon>
    </lineage>
</organism>
<protein>
    <recommendedName>
        <fullName evidence="3">DUF4417 domain-containing protein</fullName>
    </recommendedName>
</protein>
<reference evidence="1 2" key="1">
    <citation type="journal article" date="2013" name="Genome Announc.">
        <title>Draft Genome Sequence of Sphingobium lactosutens Strain DS20T, Isolated from a Hexachlorocyclohexane Dumpsite.</title>
        <authorList>
            <person name="Kumar R."/>
            <person name="Dwivedi V."/>
            <person name="Negi V."/>
            <person name="Khurana J.P."/>
            <person name="Lal R."/>
        </authorList>
    </citation>
    <scope>NUCLEOTIDE SEQUENCE [LARGE SCALE GENOMIC DNA]</scope>
    <source>
        <strain evidence="1 2">DS20</strain>
    </source>
</reference>
<sequence>MKETQPPDPQLRRVPNSQSLWDDAARAPASLGCWTCVDKEICGGVHSGASFFDCNDYCRCPDKNACDLVCRGNPATYVARYREVGTFDLMKAPRAPEVGVASLPSMVPLIEHNSARHARLNFPMVALPLHKLVDLDKGVLRFRDREALATQFGIDPHARLVVSGVARDRRIERYWALPNRPALLKQLAALNIALLTPPNFSVLTGVPRSDNLHAMKRIMLVWVEMAQTGIPTALHINARTERDYERWAELIETRPEISCLAVEFATGAGRGSRIDWHVARLTELAAHVSRPLRLVLRGGGRVLEPLRQSFATVTMIDTDAFTKSRCRKQAYFTEAGKLMWRSHPTAEGEPIDDLLQHNVATLHSHHTYLERLHADRRFVQSMRLGAIENRDRKAI</sequence>
<evidence type="ECO:0000313" key="2">
    <source>
        <dbReference type="Proteomes" id="UP000015531"/>
    </source>
</evidence>
<dbReference type="EMBL" id="ATDP01000073">
    <property type="protein sequence ID" value="EQB16934.1"/>
    <property type="molecule type" value="Genomic_DNA"/>
</dbReference>
<dbReference type="Proteomes" id="UP000015531">
    <property type="component" value="Unassembled WGS sequence"/>
</dbReference>
<gene>
    <name evidence="1" type="ORF">RLDS_05730</name>
</gene>
<proteinExistence type="predicted"/>